<evidence type="ECO:0000256" key="4">
    <source>
        <dbReference type="ARBA" id="ARBA00022989"/>
    </source>
</evidence>
<dbReference type="eggNOG" id="COG0577">
    <property type="taxonomic scope" value="Bacteria"/>
</dbReference>
<dbReference type="GO" id="GO:0005886">
    <property type="term" value="C:plasma membrane"/>
    <property type="evidence" value="ECO:0007669"/>
    <property type="project" value="UniProtKB-SubCell"/>
</dbReference>
<dbReference type="Pfam" id="PF02687">
    <property type="entry name" value="FtsX"/>
    <property type="match status" value="2"/>
</dbReference>
<comment type="caution">
    <text evidence="8">The sequence shown here is derived from an EMBL/GenBank/DDBJ whole genome shotgun (WGS) entry which is preliminary data.</text>
</comment>
<dbReference type="InterPro" id="IPR003838">
    <property type="entry name" value="ABC3_permease_C"/>
</dbReference>
<dbReference type="EMBL" id="CAKP01000098">
    <property type="protein sequence ID" value="CCJ33999.1"/>
    <property type="molecule type" value="Genomic_DNA"/>
</dbReference>
<evidence type="ECO:0000256" key="2">
    <source>
        <dbReference type="ARBA" id="ARBA00022475"/>
    </source>
</evidence>
<protein>
    <submittedName>
        <fullName evidence="8">ABC-type antimicrobial peptide transport system,permease component</fullName>
    </submittedName>
</protein>
<feature type="transmembrane region" description="Helical" evidence="6">
    <location>
        <begin position="611"/>
        <end position="634"/>
    </location>
</feature>
<keyword evidence="5 6" id="KW-0472">Membrane</keyword>
<sequence length="741" mass="84921">MVLNKRIFRVLLKQKAIYIGSIVLVMLSSLLYSNLNIAMKNVEKNKDLFLEKTKVEDAKAILQRPIDNIKKLEDKFNISIEARRQFDANISENTTIRVFEKTSKVNIPYIVEGNDIKSMNEILLEPNFAKTNGYNLGDKINILDKEFTIVGFFSMPDYIYPLKSEGDIMINYKIFGTAIISDKAMNEMPIKGTVYYLLKSHSGSLEEIKEYLGENHFIIFWQEINDNPRFSFVNAKLMGSAKMAIALPSMILLLTSLLVAVVLWRMIKTEFTQIGTLYALGYSKKEIGLHYLSFVNIIALTGGIIGTIFGLFLVKPLAEYFTFYFNIPLIDNSFDYKYILGSLLIPYIFIIPTMLIVLFKALRYSPVKLMRGKTENSKVGFIEKSLNLKKLRFPAKFKIREITKSIPRLFVLIFGITLSSMFLLLGFLYRNSIDYLLNQSLNDVFKYEYNYVLKSYETSNIYGGEEYNFSVFKVNGKVESFVVFGIKPNSQFINLIDKNSKPISEDNVIITKPLAKTLKVKEGDTIVITNKYNNDNYTIKIDKIAEIYTGNNIYMPLYKLNNLLGFDSNSFIGIFSKEKLNIPEEKILKFETKNDIKEAFKAIINPLKVSLGLVSFIAFFIALIVIYVVTGLSIEENKTNISMFKILGYTHREINDLILNTFTIPIIIGFVLSIPLLIKSMDTLLNSLAQNIDFTFPLKLNTVSIILGFLILYITFEVSKYFSKKNIFKIPMSEALKTQRE</sequence>
<feature type="transmembrane region" description="Helical" evidence="6">
    <location>
        <begin position="16"/>
        <end position="35"/>
    </location>
</feature>
<comment type="subcellular location">
    <subcellularLocation>
        <location evidence="1">Cell membrane</location>
        <topology evidence="1">Multi-pass membrane protein</topology>
    </subcellularLocation>
</comment>
<feature type="transmembrane region" description="Helical" evidence="6">
    <location>
        <begin position="698"/>
        <end position="716"/>
    </location>
</feature>
<evidence type="ECO:0000259" key="7">
    <source>
        <dbReference type="Pfam" id="PF02687"/>
    </source>
</evidence>
<dbReference type="Proteomes" id="UP000007652">
    <property type="component" value="Unassembled WGS sequence"/>
</dbReference>
<evidence type="ECO:0000256" key="5">
    <source>
        <dbReference type="ARBA" id="ARBA00023136"/>
    </source>
</evidence>
<evidence type="ECO:0000256" key="6">
    <source>
        <dbReference type="SAM" id="Phobius"/>
    </source>
</evidence>
<keyword evidence="3 6" id="KW-0812">Transmembrane</keyword>
<dbReference type="PANTHER" id="PTHR30287">
    <property type="entry name" value="MEMBRANE COMPONENT OF PREDICTED ABC SUPERFAMILY METABOLITE UPTAKE TRANSPORTER"/>
    <property type="match status" value="1"/>
</dbReference>
<dbReference type="AlphaFoldDB" id="I7KVF6"/>
<feature type="transmembrane region" description="Helical" evidence="6">
    <location>
        <begin position="654"/>
        <end position="678"/>
    </location>
</feature>
<feature type="transmembrane region" description="Helical" evidence="6">
    <location>
        <begin position="338"/>
        <end position="362"/>
    </location>
</feature>
<evidence type="ECO:0000313" key="8">
    <source>
        <dbReference type="EMBL" id="CCJ33999.1"/>
    </source>
</evidence>
<organism evidence="8 9">
    <name type="scientific">Caloramator australicus RC3</name>
    <dbReference type="NCBI Taxonomy" id="857293"/>
    <lineage>
        <taxon>Bacteria</taxon>
        <taxon>Bacillati</taxon>
        <taxon>Bacillota</taxon>
        <taxon>Clostridia</taxon>
        <taxon>Eubacteriales</taxon>
        <taxon>Clostridiaceae</taxon>
        <taxon>Caloramator</taxon>
    </lineage>
</organism>
<name>I7KVF6_9CLOT</name>
<dbReference type="InterPro" id="IPR038766">
    <property type="entry name" value="Membrane_comp_ABC_pdt"/>
</dbReference>
<feature type="transmembrane region" description="Helical" evidence="6">
    <location>
        <begin position="288"/>
        <end position="314"/>
    </location>
</feature>
<accession>I7KVF6</accession>
<evidence type="ECO:0000313" key="9">
    <source>
        <dbReference type="Proteomes" id="UP000007652"/>
    </source>
</evidence>
<feature type="transmembrane region" description="Helical" evidence="6">
    <location>
        <begin position="245"/>
        <end position="267"/>
    </location>
</feature>
<dbReference type="STRING" id="857293.CAAU_1915"/>
<keyword evidence="2" id="KW-1003">Cell membrane</keyword>
<evidence type="ECO:0000256" key="3">
    <source>
        <dbReference type="ARBA" id="ARBA00022692"/>
    </source>
</evidence>
<dbReference type="PANTHER" id="PTHR30287:SF1">
    <property type="entry name" value="INNER MEMBRANE PROTEIN"/>
    <property type="match status" value="1"/>
</dbReference>
<evidence type="ECO:0000256" key="1">
    <source>
        <dbReference type="ARBA" id="ARBA00004651"/>
    </source>
</evidence>
<keyword evidence="9" id="KW-1185">Reference proteome</keyword>
<feature type="transmembrane region" description="Helical" evidence="6">
    <location>
        <begin position="409"/>
        <end position="429"/>
    </location>
</feature>
<reference evidence="8 9" key="1">
    <citation type="journal article" date="2011" name="J. Bacteriol.">
        <title>Draft genome sequence of Caloramator australicus strain RC3T, a thermoanaerobe from the Great Artesian Basin of Australia.</title>
        <authorList>
            <person name="Ogg C.D."/>
            <person name="Patel B.K.C."/>
        </authorList>
    </citation>
    <scope>NUCLEOTIDE SEQUENCE [LARGE SCALE GENOMIC DNA]</scope>
    <source>
        <strain evidence="8 9">RC3</strain>
    </source>
</reference>
<dbReference type="RefSeq" id="WP_008909256.1">
    <property type="nucleotide sequence ID" value="NZ_CAKP01000098.1"/>
</dbReference>
<proteinExistence type="predicted"/>
<gene>
    <name evidence="8" type="ORF">CAAU_1915</name>
</gene>
<keyword evidence="4 6" id="KW-1133">Transmembrane helix</keyword>
<feature type="domain" description="ABC3 transporter permease C-terminal" evidence="7">
    <location>
        <begin position="247"/>
        <end position="366"/>
    </location>
</feature>
<feature type="domain" description="ABC3 transporter permease C-terminal" evidence="7">
    <location>
        <begin position="613"/>
        <end position="716"/>
    </location>
</feature>